<keyword evidence="12" id="KW-1185">Reference proteome</keyword>
<keyword evidence="2 9" id="KW-0812">Transmembrane</keyword>
<dbReference type="Proteomes" id="UP001221898">
    <property type="component" value="Unassembled WGS sequence"/>
</dbReference>
<sequence length="556" mass="61602">MILDKEVPGRVCELVHTFSVSQLRDLRGPRYHGCCPPPGPHRADGGWITVLTCPSNHITSSNGNGSWQWPVESCCRCPHFTGCLSREMETFRCSWSAGSFQNLTESGDLRVFFLRNTPPKDWQECPQYNWSAQSECFFDKTHTSIWTTYCIQLVSRDRNVTYDHMCFSVENIVHPDPPVGLNWTLLNVSRSKLHFDAMVHWEPPSSADVETGWMSLVYEVQYREKGAPRWHLLSWEKSSRRSVYGLRTDTEYELRVRCKMPAFDNCGEFSEIVLIFVPQIPTKESGIPVVVVLIFGTVAVGVLLMLVIFSQQQRLMVIFLPPVPAPKIKGIDPELLKKGKLDQLSSILSSHIYKPGMALEDPWVEHIELDFDELSKRAGPWDTQRLLHPSPADCPYDLLSGTMIPAEPAAATQTWPIPTPLTQAPHCPPRTYSPPADGQGLLHPGGRGDPGRCGCPGVWSRGRGGKGATGGGGGREEEDEVPAGSGAPAGGGYTSEMDARRINCDLSPALDYTLVQDVNEQHSLLLNPTPPHPTHIKPLLLPAGYLSPDLLASINP</sequence>
<dbReference type="InterPro" id="IPR013783">
    <property type="entry name" value="Ig-like_fold"/>
</dbReference>
<dbReference type="GO" id="GO:0009897">
    <property type="term" value="C:external side of plasma membrane"/>
    <property type="evidence" value="ECO:0007669"/>
    <property type="project" value="TreeGrafter"/>
</dbReference>
<protein>
    <recommendedName>
        <fullName evidence="10">Fibronectin type-III domain-containing protein</fullName>
    </recommendedName>
</protein>
<dbReference type="InterPro" id="IPR025871">
    <property type="entry name" value="GHBP"/>
</dbReference>
<dbReference type="EMBL" id="JAINUG010000066">
    <property type="protein sequence ID" value="KAJ8402011.1"/>
    <property type="molecule type" value="Genomic_DNA"/>
</dbReference>
<evidence type="ECO:0000256" key="4">
    <source>
        <dbReference type="ARBA" id="ARBA00022989"/>
    </source>
</evidence>
<feature type="transmembrane region" description="Helical" evidence="9">
    <location>
        <begin position="287"/>
        <end position="309"/>
    </location>
</feature>
<evidence type="ECO:0000256" key="8">
    <source>
        <dbReference type="SAM" id="MobiDB-lite"/>
    </source>
</evidence>
<feature type="domain" description="Fibronectin type-III" evidence="10">
    <location>
        <begin position="177"/>
        <end position="280"/>
    </location>
</feature>
<evidence type="ECO:0000259" key="10">
    <source>
        <dbReference type="PROSITE" id="PS50853"/>
    </source>
</evidence>
<keyword evidence="4 9" id="KW-1133">Transmembrane helix</keyword>
<dbReference type="PANTHER" id="PTHR23037">
    <property type="entry name" value="CYTOKINE RECEPTOR"/>
    <property type="match status" value="1"/>
</dbReference>
<dbReference type="Pfam" id="PF12772">
    <property type="entry name" value="GHBP"/>
    <property type="match status" value="1"/>
</dbReference>
<keyword evidence="3" id="KW-0732">Signal</keyword>
<evidence type="ECO:0000256" key="7">
    <source>
        <dbReference type="ARBA" id="ARBA00023180"/>
    </source>
</evidence>
<reference evidence="11" key="1">
    <citation type="journal article" date="2023" name="Science">
        <title>Genome structures resolve the early diversification of teleost fishes.</title>
        <authorList>
            <person name="Parey E."/>
            <person name="Louis A."/>
            <person name="Montfort J."/>
            <person name="Bouchez O."/>
            <person name="Roques C."/>
            <person name="Iampietro C."/>
            <person name="Lluch J."/>
            <person name="Castinel A."/>
            <person name="Donnadieu C."/>
            <person name="Desvignes T."/>
            <person name="Floi Bucao C."/>
            <person name="Jouanno E."/>
            <person name="Wen M."/>
            <person name="Mejri S."/>
            <person name="Dirks R."/>
            <person name="Jansen H."/>
            <person name="Henkel C."/>
            <person name="Chen W.J."/>
            <person name="Zahm M."/>
            <person name="Cabau C."/>
            <person name="Klopp C."/>
            <person name="Thompson A.W."/>
            <person name="Robinson-Rechavi M."/>
            <person name="Braasch I."/>
            <person name="Lecointre G."/>
            <person name="Bobe J."/>
            <person name="Postlethwait J.H."/>
            <person name="Berthelot C."/>
            <person name="Roest Crollius H."/>
            <person name="Guiguen Y."/>
        </authorList>
    </citation>
    <scope>NUCLEOTIDE SEQUENCE</scope>
    <source>
        <strain evidence="11">NC1722</strain>
    </source>
</reference>
<proteinExistence type="predicted"/>
<dbReference type="PROSITE" id="PS50853">
    <property type="entry name" value="FN3"/>
    <property type="match status" value="1"/>
</dbReference>
<evidence type="ECO:0000256" key="9">
    <source>
        <dbReference type="SAM" id="Phobius"/>
    </source>
</evidence>
<evidence type="ECO:0000313" key="12">
    <source>
        <dbReference type="Proteomes" id="UP001221898"/>
    </source>
</evidence>
<dbReference type="GO" id="GO:0004896">
    <property type="term" value="F:cytokine receptor activity"/>
    <property type="evidence" value="ECO:0007669"/>
    <property type="project" value="TreeGrafter"/>
</dbReference>
<feature type="region of interest" description="Disordered" evidence="8">
    <location>
        <begin position="455"/>
        <end position="494"/>
    </location>
</feature>
<evidence type="ECO:0000313" key="11">
    <source>
        <dbReference type="EMBL" id="KAJ8402011.1"/>
    </source>
</evidence>
<evidence type="ECO:0000256" key="3">
    <source>
        <dbReference type="ARBA" id="ARBA00022729"/>
    </source>
</evidence>
<keyword evidence="5 9" id="KW-0472">Membrane</keyword>
<accession>A0AAD7WM09</accession>
<dbReference type="AlphaFoldDB" id="A0AAD7WM09"/>
<keyword evidence="7" id="KW-0325">Glycoprotein</keyword>
<evidence type="ECO:0000256" key="2">
    <source>
        <dbReference type="ARBA" id="ARBA00022692"/>
    </source>
</evidence>
<comment type="caution">
    <text evidence="11">The sequence shown here is derived from an EMBL/GenBank/DDBJ whole genome shotgun (WGS) entry which is preliminary data.</text>
</comment>
<dbReference type="InterPro" id="IPR036116">
    <property type="entry name" value="FN3_sf"/>
</dbReference>
<dbReference type="CDD" id="cd00063">
    <property type="entry name" value="FN3"/>
    <property type="match status" value="1"/>
</dbReference>
<dbReference type="Gene3D" id="2.60.40.10">
    <property type="entry name" value="Immunoglobulins"/>
    <property type="match status" value="2"/>
</dbReference>
<gene>
    <name evidence="11" type="ORF">AAFF_G00372460</name>
</gene>
<dbReference type="InterPro" id="IPR003961">
    <property type="entry name" value="FN3_dom"/>
</dbReference>
<evidence type="ECO:0000256" key="6">
    <source>
        <dbReference type="ARBA" id="ARBA00023170"/>
    </source>
</evidence>
<name>A0AAD7WM09_9TELE</name>
<organism evidence="11 12">
    <name type="scientific">Aldrovandia affinis</name>
    <dbReference type="NCBI Taxonomy" id="143900"/>
    <lineage>
        <taxon>Eukaryota</taxon>
        <taxon>Metazoa</taxon>
        <taxon>Chordata</taxon>
        <taxon>Craniata</taxon>
        <taxon>Vertebrata</taxon>
        <taxon>Euteleostomi</taxon>
        <taxon>Actinopterygii</taxon>
        <taxon>Neopterygii</taxon>
        <taxon>Teleostei</taxon>
        <taxon>Notacanthiformes</taxon>
        <taxon>Halosauridae</taxon>
        <taxon>Aldrovandia</taxon>
    </lineage>
</organism>
<comment type="subcellular location">
    <subcellularLocation>
        <location evidence="1">Membrane</location>
        <topology evidence="1">Single-pass type I membrane protein</topology>
    </subcellularLocation>
</comment>
<dbReference type="PANTHER" id="PTHR23037:SF46">
    <property type="entry name" value="INTERLEUKIN 5 RECEPTOR SUBUNIT ALPHA"/>
    <property type="match status" value="1"/>
</dbReference>
<evidence type="ECO:0000256" key="1">
    <source>
        <dbReference type="ARBA" id="ARBA00004479"/>
    </source>
</evidence>
<evidence type="ECO:0000256" key="5">
    <source>
        <dbReference type="ARBA" id="ARBA00023136"/>
    </source>
</evidence>
<keyword evidence="6" id="KW-0675">Receptor</keyword>
<dbReference type="SUPFAM" id="SSF49265">
    <property type="entry name" value="Fibronectin type III"/>
    <property type="match status" value="2"/>
</dbReference>